<keyword evidence="3" id="KW-1003">Cell membrane</keyword>
<reference evidence="11 14" key="4">
    <citation type="submission" date="2018-08" db="EMBL/GenBank/DDBJ databases">
        <title>A genome reference for cultivated species of the human gut microbiota.</title>
        <authorList>
            <person name="Zou Y."/>
            <person name="Xue W."/>
            <person name="Luo G."/>
        </authorList>
    </citation>
    <scope>NUCLEOTIDE SEQUENCE [LARGE SCALE GENOMIC DNA]</scope>
    <source>
        <strain evidence="11 14">TF05-12AC</strain>
    </source>
</reference>
<evidence type="ECO:0000256" key="8">
    <source>
        <dbReference type="SAM" id="Phobius"/>
    </source>
</evidence>
<evidence type="ECO:0000256" key="4">
    <source>
        <dbReference type="ARBA" id="ARBA00022519"/>
    </source>
</evidence>
<dbReference type="CDD" id="cd06579">
    <property type="entry name" value="TM_PBP1_transp_AraH_like"/>
    <property type="match status" value="1"/>
</dbReference>
<dbReference type="Proteomes" id="UP000095765">
    <property type="component" value="Unassembled WGS sequence"/>
</dbReference>
<keyword evidence="5 8" id="KW-0812">Transmembrane</keyword>
<keyword evidence="6 8" id="KW-1133">Transmembrane helix</keyword>
<feature type="transmembrane region" description="Helical" evidence="8">
    <location>
        <begin position="12"/>
        <end position="31"/>
    </location>
</feature>
<keyword evidence="2" id="KW-0813">Transport</keyword>
<dbReference type="OrthoDB" id="9813906at2"/>
<dbReference type="Proteomes" id="UP000196386">
    <property type="component" value="Unassembled WGS sequence"/>
</dbReference>
<accession>A0A174SWH8</accession>
<dbReference type="PANTHER" id="PTHR32196">
    <property type="entry name" value="ABC TRANSPORTER PERMEASE PROTEIN YPHD-RELATED-RELATED"/>
    <property type="match status" value="1"/>
</dbReference>
<dbReference type="GO" id="GO:0022857">
    <property type="term" value="F:transmembrane transporter activity"/>
    <property type="evidence" value="ECO:0007669"/>
    <property type="project" value="InterPro"/>
</dbReference>
<dbReference type="PANTHER" id="PTHR32196:SF21">
    <property type="entry name" value="ABC TRANSPORTER PERMEASE PROTEIN YPHD-RELATED"/>
    <property type="match status" value="1"/>
</dbReference>
<reference evidence="9 12" key="1">
    <citation type="submission" date="2015-09" db="EMBL/GenBank/DDBJ databases">
        <authorList>
            <consortium name="Pathogen Informatics"/>
        </authorList>
    </citation>
    <scope>NUCLEOTIDE SEQUENCE [LARGE SCALE GENOMIC DNA]</scope>
    <source>
        <strain evidence="9 12">2789STDY5834939</strain>
    </source>
</reference>
<evidence type="ECO:0000256" key="1">
    <source>
        <dbReference type="ARBA" id="ARBA00004651"/>
    </source>
</evidence>
<dbReference type="Proteomes" id="UP000260828">
    <property type="component" value="Unassembled WGS sequence"/>
</dbReference>
<dbReference type="GO" id="GO:0005886">
    <property type="term" value="C:plasma membrane"/>
    <property type="evidence" value="ECO:0007669"/>
    <property type="project" value="UniProtKB-SubCell"/>
</dbReference>
<dbReference type="AlphaFoldDB" id="A0A174SWH8"/>
<dbReference type="NCBIfam" id="NF007252">
    <property type="entry name" value="PRK09699.1"/>
    <property type="match status" value="1"/>
</dbReference>
<name>A0A174SWH8_9FIRM</name>
<feature type="transmembrane region" description="Helical" evidence="8">
    <location>
        <begin position="247"/>
        <end position="263"/>
    </location>
</feature>
<comment type="subcellular location">
    <subcellularLocation>
        <location evidence="1">Cell membrane</location>
        <topology evidence="1">Multi-pass membrane protein</topology>
    </subcellularLocation>
</comment>
<dbReference type="GeneID" id="72463429"/>
<feature type="transmembrane region" description="Helical" evidence="8">
    <location>
        <begin position="293"/>
        <end position="312"/>
    </location>
</feature>
<evidence type="ECO:0000313" key="13">
    <source>
        <dbReference type="Proteomes" id="UP000196386"/>
    </source>
</evidence>
<evidence type="ECO:0000256" key="3">
    <source>
        <dbReference type="ARBA" id="ARBA00022475"/>
    </source>
</evidence>
<protein>
    <submittedName>
        <fullName evidence="10 11">Allose ABC transporter</fullName>
    </submittedName>
    <submittedName>
        <fullName evidence="9">D-allose transport system permease protein AlsC</fullName>
    </submittedName>
</protein>
<feature type="transmembrane region" description="Helical" evidence="8">
    <location>
        <begin position="164"/>
        <end position="181"/>
    </location>
</feature>
<reference evidence="10" key="3">
    <citation type="journal article" date="2018" name="BMC Genomics">
        <title>Whole genome sequencing and function prediction of 133 gut anaerobes isolated from chicken caecum in pure cultures.</title>
        <authorList>
            <person name="Medvecky M."/>
            <person name="Cejkova D."/>
            <person name="Polansky O."/>
            <person name="Karasova D."/>
            <person name="Kubasova T."/>
            <person name="Cizek A."/>
            <person name="Rychlik I."/>
        </authorList>
    </citation>
    <scope>NUCLEOTIDE SEQUENCE</scope>
    <source>
        <strain evidence="10">An175</strain>
    </source>
</reference>
<sequence>MEKKNFAYYWERIGTLMIFVFMILVTSVFAPPQFLSPGNLVQILTQSATTMLIACGEFFAILIAGIDLSVGSVLALSGVVTAKMMVAGMPFGLAVLLGGVGVGALLGAINGALINFTKLHPFIITLGTQSIFRGVTMIISDAKPIFGFPQSFKTAFGGMIGGKIPMPVVWALLVAAILWFVTTKSKMGRNFYALGGNKEAAWFSGINVRLHTLLVHIISGICAGICGVVMIARLGSAEPMAGSGHETFAIAAAIIGGTSFFGGKGKIPNVIVGALIIGLINNALNMLSVETYFQQVATGALIIGAVTLDMFISRKK</sequence>
<feature type="transmembrane region" description="Helical" evidence="8">
    <location>
        <begin position="270"/>
        <end position="287"/>
    </location>
</feature>
<feature type="transmembrane region" description="Helical" evidence="8">
    <location>
        <begin position="91"/>
        <end position="114"/>
    </location>
</feature>
<dbReference type="EMBL" id="CZBE01000021">
    <property type="protein sequence ID" value="CUQ01952.1"/>
    <property type="molecule type" value="Genomic_DNA"/>
</dbReference>
<dbReference type="Pfam" id="PF02653">
    <property type="entry name" value="BPD_transp_2"/>
    <property type="match status" value="1"/>
</dbReference>
<feature type="transmembrane region" description="Helical" evidence="8">
    <location>
        <begin position="51"/>
        <end position="79"/>
    </location>
</feature>
<feature type="transmembrane region" description="Helical" evidence="8">
    <location>
        <begin position="213"/>
        <end position="235"/>
    </location>
</feature>
<proteinExistence type="predicted"/>
<dbReference type="EMBL" id="QVME01000010">
    <property type="protein sequence ID" value="RGE65970.1"/>
    <property type="molecule type" value="Genomic_DNA"/>
</dbReference>
<gene>
    <name evidence="9" type="primary">alsC</name>
    <name evidence="10" type="ORF">B5F11_01295</name>
    <name evidence="11" type="ORF">DXC40_15560</name>
    <name evidence="9" type="ORF">ERS852551_02786</name>
</gene>
<dbReference type="InterPro" id="IPR001851">
    <property type="entry name" value="ABC_transp_permease"/>
</dbReference>
<reference evidence="13" key="2">
    <citation type="submission" date="2017-04" db="EMBL/GenBank/DDBJ databases">
        <title>Function of individual gut microbiota members based on whole genome sequencing of pure cultures obtained from chicken caecum.</title>
        <authorList>
            <person name="Medvecky M."/>
            <person name="Cejkova D."/>
            <person name="Polansky O."/>
            <person name="Karasova D."/>
            <person name="Kubasova T."/>
            <person name="Cizek A."/>
            <person name="Rychlik I."/>
        </authorList>
    </citation>
    <scope>NUCLEOTIDE SEQUENCE [LARGE SCALE GENOMIC DNA]</scope>
    <source>
        <strain evidence="13">An175</strain>
    </source>
</reference>
<dbReference type="EMBL" id="NFKP01000001">
    <property type="protein sequence ID" value="OUP71526.1"/>
    <property type="molecule type" value="Genomic_DNA"/>
</dbReference>
<evidence type="ECO:0000313" key="14">
    <source>
        <dbReference type="Proteomes" id="UP000260828"/>
    </source>
</evidence>
<evidence type="ECO:0000313" key="10">
    <source>
        <dbReference type="EMBL" id="OUP71526.1"/>
    </source>
</evidence>
<evidence type="ECO:0000313" key="12">
    <source>
        <dbReference type="Proteomes" id="UP000095765"/>
    </source>
</evidence>
<evidence type="ECO:0000256" key="2">
    <source>
        <dbReference type="ARBA" id="ARBA00022448"/>
    </source>
</evidence>
<evidence type="ECO:0000256" key="6">
    <source>
        <dbReference type="ARBA" id="ARBA00022989"/>
    </source>
</evidence>
<keyword evidence="4" id="KW-0997">Cell inner membrane</keyword>
<organism evidence="9 12">
    <name type="scientific">Anaerotruncus colihominis</name>
    <dbReference type="NCBI Taxonomy" id="169435"/>
    <lineage>
        <taxon>Bacteria</taxon>
        <taxon>Bacillati</taxon>
        <taxon>Bacillota</taxon>
        <taxon>Clostridia</taxon>
        <taxon>Eubacteriales</taxon>
        <taxon>Oscillospiraceae</taxon>
        <taxon>Anaerotruncus</taxon>
    </lineage>
</organism>
<evidence type="ECO:0000256" key="7">
    <source>
        <dbReference type="ARBA" id="ARBA00023136"/>
    </source>
</evidence>
<evidence type="ECO:0000256" key="5">
    <source>
        <dbReference type="ARBA" id="ARBA00022692"/>
    </source>
</evidence>
<keyword evidence="7 8" id="KW-0472">Membrane</keyword>
<evidence type="ECO:0000313" key="11">
    <source>
        <dbReference type="EMBL" id="RGE65970.1"/>
    </source>
</evidence>
<evidence type="ECO:0000313" key="9">
    <source>
        <dbReference type="EMBL" id="CUQ01952.1"/>
    </source>
</evidence>
<dbReference type="RefSeq" id="WP_006876984.1">
    <property type="nucleotide sequence ID" value="NZ_CABIWA010000004.1"/>
</dbReference>